<evidence type="ECO:0000313" key="3">
    <source>
        <dbReference type="EMBL" id="KAF2267998.1"/>
    </source>
</evidence>
<dbReference type="Pfam" id="PF01805">
    <property type="entry name" value="Surp"/>
    <property type="match status" value="1"/>
</dbReference>
<dbReference type="Gene3D" id="1.10.10.790">
    <property type="entry name" value="Surp module"/>
    <property type="match status" value="1"/>
</dbReference>
<protein>
    <recommendedName>
        <fullName evidence="2">SURP motif domain-containing protein</fullName>
    </recommendedName>
</protein>
<evidence type="ECO:0000256" key="1">
    <source>
        <dbReference type="SAM" id="MobiDB-lite"/>
    </source>
</evidence>
<feature type="compositionally biased region" description="Basic and acidic residues" evidence="1">
    <location>
        <begin position="698"/>
        <end position="707"/>
    </location>
</feature>
<gene>
    <name evidence="3" type="ORF">CC78DRAFT_530402</name>
</gene>
<comment type="caution">
    <text evidence="3">The sequence shown here is derived from an EMBL/GenBank/DDBJ whole genome shotgun (WGS) entry which is preliminary data.</text>
</comment>
<organism evidence="3 4">
    <name type="scientific">Lojkania enalia</name>
    <dbReference type="NCBI Taxonomy" id="147567"/>
    <lineage>
        <taxon>Eukaryota</taxon>
        <taxon>Fungi</taxon>
        <taxon>Dikarya</taxon>
        <taxon>Ascomycota</taxon>
        <taxon>Pezizomycotina</taxon>
        <taxon>Dothideomycetes</taxon>
        <taxon>Pleosporomycetidae</taxon>
        <taxon>Pleosporales</taxon>
        <taxon>Pleosporales incertae sedis</taxon>
        <taxon>Lojkania</taxon>
    </lineage>
</organism>
<dbReference type="SUPFAM" id="SSF109905">
    <property type="entry name" value="Surp module (SWAP domain)"/>
    <property type="match status" value="1"/>
</dbReference>
<feature type="compositionally biased region" description="Polar residues" evidence="1">
    <location>
        <begin position="69"/>
        <end position="79"/>
    </location>
</feature>
<keyword evidence="4" id="KW-1185">Reference proteome</keyword>
<dbReference type="InterPro" id="IPR035967">
    <property type="entry name" value="SWAP/Surp_sf"/>
</dbReference>
<dbReference type="PROSITE" id="PS50128">
    <property type="entry name" value="SURP"/>
    <property type="match status" value="1"/>
</dbReference>
<proteinExistence type="predicted"/>
<accession>A0A9P4KFX3</accession>
<dbReference type="EMBL" id="ML986588">
    <property type="protein sequence ID" value="KAF2267998.1"/>
    <property type="molecule type" value="Genomic_DNA"/>
</dbReference>
<dbReference type="SMART" id="SM00648">
    <property type="entry name" value="SWAP"/>
    <property type="match status" value="1"/>
</dbReference>
<feature type="non-terminal residue" evidence="3">
    <location>
        <position position="707"/>
    </location>
</feature>
<feature type="compositionally biased region" description="Basic and acidic residues" evidence="1">
    <location>
        <begin position="24"/>
        <end position="56"/>
    </location>
</feature>
<dbReference type="GO" id="GO:0005634">
    <property type="term" value="C:nucleus"/>
    <property type="evidence" value="ECO:0007669"/>
    <property type="project" value="TreeGrafter"/>
</dbReference>
<feature type="domain" description="SURP motif" evidence="2">
    <location>
        <begin position="304"/>
        <end position="349"/>
    </location>
</feature>
<dbReference type="CDD" id="cd00590">
    <property type="entry name" value="RRM_SF"/>
    <property type="match status" value="1"/>
</dbReference>
<sequence length="707" mass="79951">MYSAKKFTFSLTKDAKPQKGKMTAFEKTKAEKEEKARREDEERKGLLAEFFEEHGEPSFPPDRPADGRSNYTVPQSSTRAFAARKKPLERLPETLETAGPSNNKLRSGPTGGFPNHFGGGLGAPQPQIRASSNPSSKPNLEPEYYRNIVAKVSNLPPDLSEQSVRQLFEGHESLKIVKVDKLPPDGPSQDCRPSSSMIITFDHDAKSRDLDNAMLKMSGKTYLGRGYYLHLDRYLGNSTRKSNPPNPFGARWEKPQASPQYQNSNFAPPPELGGSSARKRAYEDEPDRLVVTVNRPPDLKTMKLIHFTAEQVILGGQEFEAALMQDPRVQTEERFAWLYDQTHSLNRYYRYRLYQLACGSPPAEIFLKYGEWEGPDDKLEDEFASCVARIGCDDDQAEDMSDEDAMQKEIVRRHPRPVHPDDIYRGCPDIDHGLNPTARLLLLWLLRKLPCRRPKAREIAPITVVAMDNVSHGMEEVIQILISNILMPFSYPQAVVGDDGNVDLQKALKLRYAIINGLRIVNDIAQASSQEKGRAYKYRAALGKQMLKRKVFEYLDALGRRLFRTTYLEDWRGDVNFVLKWWNTEKLFTECEDFDNAFNAESKRIAAEKEAARLARQRKRPMISRIPQLDGAADETWKEDEAENGMDVDAGDDTALNEAMGPEATASSQPWGKRLNDAEQPIEMTGETAAARARRARPKAEDMFGAD</sequence>
<dbReference type="AlphaFoldDB" id="A0A9P4KFX3"/>
<feature type="region of interest" description="Disordered" evidence="1">
    <location>
        <begin position="238"/>
        <end position="283"/>
    </location>
</feature>
<dbReference type="InterPro" id="IPR051485">
    <property type="entry name" value="SR-CTD_assoc_factor"/>
</dbReference>
<reference evidence="4" key="1">
    <citation type="journal article" date="2020" name="Stud. Mycol.">
        <title>101 Dothideomycetes genomes: A test case for predicting lifestyles and emergence of pathogens.</title>
        <authorList>
            <person name="Haridas S."/>
            <person name="Albert R."/>
            <person name="Binder M."/>
            <person name="Bloem J."/>
            <person name="LaButti K."/>
            <person name="Salamov A."/>
            <person name="Andreopoulos B."/>
            <person name="Baker S."/>
            <person name="Barry K."/>
            <person name="Bills G."/>
            <person name="Bluhm B."/>
            <person name="Cannon C."/>
            <person name="Castanera R."/>
            <person name="Culley D."/>
            <person name="Daum C."/>
            <person name="Ezra D."/>
            <person name="Gonzalez J."/>
            <person name="Henrissat B."/>
            <person name="Kuo A."/>
            <person name="Liang C."/>
            <person name="Lipzen A."/>
            <person name="Lutzoni F."/>
            <person name="Magnuson J."/>
            <person name="Mondo S."/>
            <person name="Nolan M."/>
            <person name="Ohm R."/>
            <person name="Pangilinan J."/>
            <person name="Park H.-J."/>
            <person name="Ramirez L."/>
            <person name="Alfaro M."/>
            <person name="Sun H."/>
            <person name="Tritt A."/>
            <person name="Yoshinaga Y."/>
            <person name="Zwiers L.-H."/>
            <person name="Turgeon B."/>
            <person name="Goodwin S."/>
            <person name="Spatafora J."/>
            <person name="Crous P."/>
            <person name="Grigoriev I."/>
        </authorList>
    </citation>
    <scope>NUCLEOTIDE SEQUENCE [LARGE SCALE GENOMIC DNA]</scope>
    <source>
        <strain evidence="4">CBS 304.66</strain>
    </source>
</reference>
<feature type="compositionally biased region" description="Polar residues" evidence="1">
    <location>
        <begin position="128"/>
        <end position="138"/>
    </location>
</feature>
<dbReference type="InterPro" id="IPR000061">
    <property type="entry name" value="Surp"/>
</dbReference>
<dbReference type="GO" id="GO:0003723">
    <property type="term" value="F:RNA binding"/>
    <property type="evidence" value="ECO:0007669"/>
    <property type="project" value="InterPro"/>
</dbReference>
<dbReference type="PANTHER" id="PTHR23140:SF0">
    <property type="entry name" value="U2 SNRNP-ASSOCIATED SURP MOTIF-CONTAINING PROTEIN"/>
    <property type="match status" value="1"/>
</dbReference>
<dbReference type="Proteomes" id="UP000800093">
    <property type="component" value="Unassembled WGS sequence"/>
</dbReference>
<dbReference type="OrthoDB" id="377209at2759"/>
<dbReference type="GO" id="GO:0006396">
    <property type="term" value="P:RNA processing"/>
    <property type="evidence" value="ECO:0007669"/>
    <property type="project" value="InterPro"/>
</dbReference>
<dbReference type="PANTHER" id="PTHR23140">
    <property type="entry name" value="RNA PROCESSING PROTEIN LD23810P"/>
    <property type="match status" value="1"/>
</dbReference>
<feature type="region of interest" description="Disordered" evidence="1">
    <location>
        <begin position="1"/>
        <end position="141"/>
    </location>
</feature>
<feature type="compositionally biased region" description="Polar residues" evidence="1">
    <location>
        <begin position="257"/>
        <end position="266"/>
    </location>
</feature>
<evidence type="ECO:0000259" key="2">
    <source>
        <dbReference type="PROSITE" id="PS50128"/>
    </source>
</evidence>
<feature type="region of interest" description="Disordered" evidence="1">
    <location>
        <begin position="628"/>
        <end position="707"/>
    </location>
</feature>
<feature type="compositionally biased region" description="Acidic residues" evidence="1">
    <location>
        <begin position="637"/>
        <end position="652"/>
    </location>
</feature>
<dbReference type="InterPro" id="IPR035979">
    <property type="entry name" value="RBD_domain_sf"/>
</dbReference>
<evidence type="ECO:0000313" key="4">
    <source>
        <dbReference type="Proteomes" id="UP000800093"/>
    </source>
</evidence>
<dbReference type="SUPFAM" id="SSF54928">
    <property type="entry name" value="RNA-binding domain, RBD"/>
    <property type="match status" value="1"/>
</dbReference>
<name>A0A9P4KFX3_9PLEO</name>